<evidence type="ECO:0000313" key="4">
    <source>
        <dbReference type="Proteomes" id="UP000077521"/>
    </source>
</evidence>
<protein>
    <submittedName>
        <fullName evidence="3">Uncharacterized protein</fullName>
    </submittedName>
</protein>
<feature type="compositionally biased region" description="Low complexity" evidence="1">
    <location>
        <begin position="232"/>
        <end position="255"/>
    </location>
</feature>
<sequence length="909" mass="93089">MATPQEGTATLVPVISTWTAGSSTWTATDHWSTVYGNGGAAAASTPTTAPTAGVPPAAATLTATATASVSASAASTSSAPSRADRKPDRSRLNAMAIMSARNKAVAAQASSTAASGAGSGAGAWTKLGGQWVLPSTGQIFAGGQDVTLSWRSSKRPSDSTMLRLCVLKNEGDLRAVQSGLQGSGSCGTPTTPSIMSGAQPGIWSISFTAPNVTIADSFYVLLTKGGASPSPTKTSKASKTTSTSKSKATQSSSSSSKKDDRKDRKQDRKGEDGDDEDEGDEGDDDGYSGGSDDDDNSGGGDEEDGGYGEGDEEDDGGSWDSKGWSSLRRERRSHDAEDGSEIGSGSGYGTEISSGSGSEEDSTSSDPGSLLSPAFVLAPYGSNTNPAVVQMAAVSPGTSSTGSGDGTVPGLGGGTSSASDVHRPALNVAAVVIPVLLAGLALVGCLALLMYRRGRKRASEEAEKVRRTETDAREKAKAEMREFLRRSPSGASSSLLNGSTGMGAGGMYYHQQSLRSHPTGRYVGSQHPHFRRSMMTPSPSYQSGCNHVGSGLPYHSASLKSYGYAYDTGAGVPQHVPGGGTVPILAYQDRGAFSVRSVNEGLQARNSMHSLSSGKSFASASSGVSLGGGRMNNEGHLGNVRIFVPTPPPQAPTPPRQQIPTPPPPVYVNTRTLTPPLPPATPPKDDSHLYHRGAGVGETGVPLVRSGSQGINQQGLPTVTFTSPTASSPTSSLWARVVNPFTTYGGQQQQQQYGAASSAINAQNMAQFQAQAQAQALAQAQAHVTAASTVNSHSSAGPGPTNIPIQVYSPLSTYSSVSSGPGNVVRPMAGAQIPMIQPPIPAALGSSHAVQLPHYGHGQEQVITMTVPSALGYDMTGQQQQGSSIPSVLRNGSLKMMQGGGGANLPNPF</sequence>
<feature type="transmembrane region" description="Helical" evidence="2">
    <location>
        <begin position="425"/>
        <end position="449"/>
    </location>
</feature>
<reference evidence="3" key="2">
    <citation type="journal article" date="2019" name="IMA Fungus">
        <title>Genome sequencing and comparison of five Tilletia species to identify candidate genes for the detection of regulated species infecting wheat.</title>
        <authorList>
            <person name="Nguyen H.D.T."/>
            <person name="Sultana T."/>
            <person name="Kesanakurti P."/>
            <person name="Hambleton S."/>
        </authorList>
    </citation>
    <scope>NUCLEOTIDE SEQUENCE</scope>
    <source>
        <strain evidence="3">DAOMC 236416</strain>
    </source>
</reference>
<name>A0A177TTZ5_9BASI</name>
<keyword evidence="2" id="KW-0812">Transmembrane</keyword>
<evidence type="ECO:0000313" key="3">
    <source>
        <dbReference type="EMBL" id="KAE8258990.1"/>
    </source>
</evidence>
<accession>A0A177TTZ5</accession>
<keyword evidence="2" id="KW-0472">Membrane</keyword>
<evidence type="ECO:0000256" key="2">
    <source>
        <dbReference type="SAM" id="Phobius"/>
    </source>
</evidence>
<keyword evidence="2" id="KW-1133">Transmembrane helix</keyword>
<comment type="caution">
    <text evidence="3">The sequence shown here is derived from an EMBL/GenBank/DDBJ whole genome shotgun (WGS) entry which is preliminary data.</text>
</comment>
<reference evidence="3" key="1">
    <citation type="submission" date="2016-04" db="EMBL/GenBank/DDBJ databases">
        <authorList>
            <person name="Nguyen H.D."/>
            <person name="Samba Siva P."/>
            <person name="Cullis J."/>
            <person name="Levesque C.A."/>
            <person name="Hambleton S."/>
        </authorList>
    </citation>
    <scope>NUCLEOTIDE SEQUENCE</scope>
    <source>
        <strain evidence="3">DAOMC 236416</strain>
    </source>
</reference>
<feature type="compositionally biased region" description="Low complexity" evidence="1">
    <location>
        <begin position="69"/>
        <end position="81"/>
    </location>
</feature>
<evidence type="ECO:0000256" key="1">
    <source>
        <dbReference type="SAM" id="MobiDB-lite"/>
    </source>
</evidence>
<proteinExistence type="predicted"/>
<feature type="compositionally biased region" description="Gly residues" evidence="1">
    <location>
        <begin position="403"/>
        <end position="415"/>
    </location>
</feature>
<feature type="compositionally biased region" description="Basic and acidic residues" evidence="1">
    <location>
        <begin position="256"/>
        <end position="271"/>
    </location>
</feature>
<dbReference type="EMBL" id="LWDF02000050">
    <property type="protein sequence ID" value="KAE8258990.1"/>
    <property type="molecule type" value="Genomic_DNA"/>
</dbReference>
<feature type="region of interest" description="Disordered" evidence="1">
    <location>
        <begin position="69"/>
        <end position="88"/>
    </location>
</feature>
<feature type="region of interest" description="Disordered" evidence="1">
    <location>
        <begin position="394"/>
        <end position="419"/>
    </location>
</feature>
<gene>
    <name evidence="3" type="ORF">A4X13_0g1316</name>
</gene>
<keyword evidence="4" id="KW-1185">Reference proteome</keyword>
<organism evidence="3 4">
    <name type="scientific">Tilletia indica</name>
    <dbReference type="NCBI Taxonomy" id="43049"/>
    <lineage>
        <taxon>Eukaryota</taxon>
        <taxon>Fungi</taxon>
        <taxon>Dikarya</taxon>
        <taxon>Basidiomycota</taxon>
        <taxon>Ustilaginomycotina</taxon>
        <taxon>Exobasidiomycetes</taxon>
        <taxon>Tilletiales</taxon>
        <taxon>Tilletiaceae</taxon>
        <taxon>Tilletia</taxon>
    </lineage>
</organism>
<dbReference type="Proteomes" id="UP000077521">
    <property type="component" value="Unassembled WGS sequence"/>
</dbReference>
<feature type="compositionally biased region" description="Acidic residues" evidence="1">
    <location>
        <begin position="272"/>
        <end position="317"/>
    </location>
</feature>
<dbReference type="AlphaFoldDB" id="A0A177TTZ5"/>
<feature type="region of interest" description="Disordered" evidence="1">
    <location>
        <begin position="225"/>
        <end position="370"/>
    </location>
</feature>